<dbReference type="AlphaFoldDB" id="A0A8S3FY19"/>
<accession>A0A8S3FY19</accession>
<feature type="region of interest" description="Disordered" evidence="1">
    <location>
        <begin position="1"/>
        <end position="29"/>
    </location>
</feature>
<dbReference type="EMBL" id="CAJOBI010277091">
    <property type="protein sequence ID" value="CAF5145269.1"/>
    <property type="molecule type" value="Genomic_DNA"/>
</dbReference>
<reference evidence="2" key="1">
    <citation type="submission" date="2021-02" db="EMBL/GenBank/DDBJ databases">
        <authorList>
            <person name="Nowell W R."/>
        </authorList>
    </citation>
    <scope>NUCLEOTIDE SEQUENCE</scope>
</reference>
<name>A0A8S3FY19_9BILA</name>
<dbReference type="Proteomes" id="UP000676336">
    <property type="component" value="Unassembled WGS sequence"/>
</dbReference>
<feature type="non-terminal residue" evidence="2">
    <location>
        <position position="279"/>
    </location>
</feature>
<feature type="compositionally biased region" description="Polar residues" evidence="1">
    <location>
        <begin position="1"/>
        <end position="18"/>
    </location>
</feature>
<comment type="caution">
    <text evidence="2">The sequence shown here is derived from an EMBL/GenBank/DDBJ whole genome shotgun (WGS) entry which is preliminary data.</text>
</comment>
<gene>
    <name evidence="2" type="ORF">SMN809_LOCUS63597</name>
</gene>
<evidence type="ECO:0000313" key="3">
    <source>
        <dbReference type="Proteomes" id="UP000676336"/>
    </source>
</evidence>
<feature type="non-terminal residue" evidence="2">
    <location>
        <position position="1"/>
    </location>
</feature>
<evidence type="ECO:0000256" key="1">
    <source>
        <dbReference type="SAM" id="MobiDB-lite"/>
    </source>
</evidence>
<dbReference type="PANTHER" id="PTHR46880">
    <property type="entry name" value="RAS-ASSOCIATING DOMAIN-CONTAINING PROTEIN"/>
    <property type="match status" value="1"/>
</dbReference>
<organism evidence="2 3">
    <name type="scientific">Rotaria magnacalcarata</name>
    <dbReference type="NCBI Taxonomy" id="392030"/>
    <lineage>
        <taxon>Eukaryota</taxon>
        <taxon>Metazoa</taxon>
        <taxon>Spiralia</taxon>
        <taxon>Gnathifera</taxon>
        <taxon>Rotifera</taxon>
        <taxon>Eurotatoria</taxon>
        <taxon>Bdelloidea</taxon>
        <taxon>Philodinida</taxon>
        <taxon>Philodinidae</taxon>
        <taxon>Rotaria</taxon>
    </lineage>
</organism>
<dbReference type="PANTHER" id="PTHR46880:SF5">
    <property type="entry name" value="DUF4371 DOMAIN-CONTAINING PROTEIN"/>
    <property type="match status" value="1"/>
</dbReference>
<proteinExistence type="predicted"/>
<protein>
    <submittedName>
        <fullName evidence="2">Uncharacterized protein</fullName>
    </submittedName>
</protein>
<sequence>YNSCNLNTMSNPEELTITTDDKYPSSLSSSSSAEDEIMYIEPYCNVESQMKVKVQVLKTQNSINTLSNQLSSKNSSTDKRFSSHRKRYLSSWDNDPASFYSSYVYDSLGTKQIKYSCWLYKKSNENDGSIMLGCRLCEQYRMIKNKNGKENTWATKGFNVLALDKIKEHRVNEKHKEAEELELQRTSMNQPDWISTRTIILSRQEESIKNLMYSCIYLCQSDHPLNSFIPLCDLLEKTGVKLLPAEVNGVSYRNDCAALSFLQHIASVLHQDLLQKLSK</sequence>
<evidence type="ECO:0000313" key="2">
    <source>
        <dbReference type="EMBL" id="CAF5145269.1"/>
    </source>
</evidence>